<feature type="domain" description="Response regulatory" evidence="7">
    <location>
        <begin position="3"/>
        <end position="119"/>
    </location>
</feature>
<dbReference type="PRINTS" id="PR00038">
    <property type="entry name" value="HTHLUXR"/>
</dbReference>
<dbReference type="PANTHER" id="PTHR43214">
    <property type="entry name" value="TWO-COMPONENT RESPONSE REGULATOR"/>
    <property type="match status" value="1"/>
</dbReference>
<dbReference type="GO" id="GO:0006355">
    <property type="term" value="P:regulation of DNA-templated transcription"/>
    <property type="evidence" value="ECO:0007669"/>
    <property type="project" value="InterPro"/>
</dbReference>
<dbReference type="InterPro" id="IPR058245">
    <property type="entry name" value="NreC/VraR/RcsB-like_REC"/>
</dbReference>
<evidence type="ECO:0000256" key="4">
    <source>
        <dbReference type="ARBA" id="ARBA00023163"/>
    </source>
</evidence>
<keyword evidence="9" id="KW-1185">Reference proteome</keyword>
<dbReference type="AlphaFoldDB" id="A0A4Q9KAL7"/>
<dbReference type="SUPFAM" id="SSF46894">
    <property type="entry name" value="C-terminal effector domain of the bipartite response regulators"/>
    <property type="match status" value="1"/>
</dbReference>
<keyword evidence="3" id="KW-0238">DNA-binding</keyword>
<dbReference type="InterPro" id="IPR011006">
    <property type="entry name" value="CheY-like_superfamily"/>
</dbReference>
<protein>
    <submittedName>
        <fullName evidence="8">Response regulator transcription factor</fullName>
    </submittedName>
</protein>
<dbReference type="PANTHER" id="PTHR43214:SF24">
    <property type="entry name" value="TRANSCRIPTIONAL REGULATORY PROTEIN NARL-RELATED"/>
    <property type="match status" value="1"/>
</dbReference>
<feature type="domain" description="HTH luxR-type" evidence="6">
    <location>
        <begin position="147"/>
        <end position="212"/>
    </location>
</feature>
<dbReference type="SMART" id="SM00448">
    <property type="entry name" value="REC"/>
    <property type="match status" value="1"/>
</dbReference>
<dbReference type="SMART" id="SM00421">
    <property type="entry name" value="HTH_LUXR"/>
    <property type="match status" value="1"/>
</dbReference>
<evidence type="ECO:0000256" key="3">
    <source>
        <dbReference type="ARBA" id="ARBA00023125"/>
    </source>
</evidence>
<organism evidence="8 9">
    <name type="scientific">Propioniciclava sinopodophylli</name>
    <dbReference type="NCBI Taxonomy" id="1837344"/>
    <lineage>
        <taxon>Bacteria</taxon>
        <taxon>Bacillati</taxon>
        <taxon>Actinomycetota</taxon>
        <taxon>Actinomycetes</taxon>
        <taxon>Propionibacteriales</taxon>
        <taxon>Propionibacteriaceae</taxon>
        <taxon>Propioniciclava</taxon>
    </lineage>
</organism>
<dbReference type="SUPFAM" id="SSF52172">
    <property type="entry name" value="CheY-like"/>
    <property type="match status" value="1"/>
</dbReference>
<dbReference type="GO" id="GO:0000160">
    <property type="term" value="P:phosphorelay signal transduction system"/>
    <property type="evidence" value="ECO:0007669"/>
    <property type="project" value="InterPro"/>
</dbReference>
<evidence type="ECO:0000259" key="7">
    <source>
        <dbReference type="PROSITE" id="PS50110"/>
    </source>
</evidence>
<dbReference type="InterPro" id="IPR000792">
    <property type="entry name" value="Tscrpt_reg_LuxR_C"/>
</dbReference>
<dbReference type="Pfam" id="PF00196">
    <property type="entry name" value="GerE"/>
    <property type="match status" value="1"/>
</dbReference>
<comment type="caution">
    <text evidence="8">The sequence shown here is derived from an EMBL/GenBank/DDBJ whole genome shotgun (WGS) entry which is preliminary data.</text>
</comment>
<keyword evidence="1 5" id="KW-0597">Phosphoprotein</keyword>
<evidence type="ECO:0000256" key="5">
    <source>
        <dbReference type="PROSITE-ProRule" id="PRU00169"/>
    </source>
</evidence>
<feature type="modified residue" description="4-aspartylphosphate" evidence="5">
    <location>
        <position position="54"/>
    </location>
</feature>
<dbReference type="CDD" id="cd06170">
    <property type="entry name" value="LuxR_C_like"/>
    <property type="match status" value="1"/>
</dbReference>
<sequence>MIRLGIVDDDAMVRTGLAFILGGEADIEVAWQAANGIEALERLAAQGADLLLLDIRMPGMDGLATLDALAGRDDRPRVIVLTTFNTDDYVVRALRQGADGFLLKDADPARVVDAIRRVHAGERTLSPEVTDTLIQVATERPAADATANAALEQLTQREREIAVLMAEGLTNAQIGSRLNVSMASVKAHLSHIFTKLGVDNRVSAAMMVREVRT</sequence>
<name>A0A4Q9KAL7_9ACTN</name>
<proteinExistence type="predicted"/>
<dbReference type="Proteomes" id="UP000292373">
    <property type="component" value="Unassembled WGS sequence"/>
</dbReference>
<dbReference type="InterPro" id="IPR016032">
    <property type="entry name" value="Sig_transdc_resp-reg_C-effctor"/>
</dbReference>
<keyword evidence="2" id="KW-0805">Transcription regulation</keyword>
<dbReference type="GO" id="GO:0003677">
    <property type="term" value="F:DNA binding"/>
    <property type="evidence" value="ECO:0007669"/>
    <property type="project" value="UniProtKB-KW"/>
</dbReference>
<evidence type="ECO:0000256" key="1">
    <source>
        <dbReference type="ARBA" id="ARBA00022553"/>
    </source>
</evidence>
<dbReference type="EMBL" id="SDMQ01000023">
    <property type="protein sequence ID" value="TBT82498.1"/>
    <property type="molecule type" value="Genomic_DNA"/>
</dbReference>
<evidence type="ECO:0000313" key="9">
    <source>
        <dbReference type="Proteomes" id="UP000292373"/>
    </source>
</evidence>
<dbReference type="PROSITE" id="PS50110">
    <property type="entry name" value="RESPONSE_REGULATORY"/>
    <property type="match status" value="1"/>
</dbReference>
<reference evidence="8 9" key="1">
    <citation type="submission" date="2019-01" db="EMBL/GenBank/DDBJ databases">
        <title>Lactibacter flavus gen. nov., sp. nov., a novel bacterium of the family Propionibacteriaceae isolated from raw milk and dairy products.</title>
        <authorList>
            <person name="Huptas C."/>
            <person name="Wenning M."/>
            <person name="Breitenwieser F."/>
            <person name="Doll E."/>
            <person name="Von Neubeck M."/>
            <person name="Busse H.-J."/>
            <person name="Scherer S."/>
        </authorList>
    </citation>
    <scope>NUCLEOTIDE SEQUENCE [LARGE SCALE GENOMIC DNA]</scope>
    <source>
        <strain evidence="8 9">KCTC 33808</strain>
    </source>
</reference>
<evidence type="ECO:0000256" key="2">
    <source>
        <dbReference type="ARBA" id="ARBA00023015"/>
    </source>
</evidence>
<dbReference type="Gene3D" id="3.40.50.2300">
    <property type="match status" value="1"/>
</dbReference>
<dbReference type="InterPro" id="IPR001789">
    <property type="entry name" value="Sig_transdc_resp-reg_receiver"/>
</dbReference>
<keyword evidence="4" id="KW-0804">Transcription</keyword>
<accession>A0A4Q9KAL7</accession>
<dbReference type="PROSITE" id="PS50043">
    <property type="entry name" value="HTH_LUXR_2"/>
    <property type="match status" value="1"/>
</dbReference>
<evidence type="ECO:0000259" key="6">
    <source>
        <dbReference type="PROSITE" id="PS50043"/>
    </source>
</evidence>
<gene>
    <name evidence="8" type="ORF">ET989_14380</name>
</gene>
<dbReference type="OrthoDB" id="9808843at2"/>
<dbReference type="CDD" id="cd17535">
    <property type="entry name" value="REC_NarL-like"/>
    <property type="match status" value="1"/>
</dbReference>
<dbReference type="PROSITE" id="PS00622">
    <property type="entry name" value="HTH_LUXR_1"/>
    <property type="match status" value="1"/>
</dbReference>
<evidence type="ECO:0000313" key="8">
    <source>
        <dbReference type="EMBL" id="TBT82498.1"/>
    </source>
</evidence>
<dbReference type="Pfam" id="PF00072">
    <property type="entry name" value="Response_reg"/>
    <property type="match status" value="1"/>
</dbReference>
<dbReference type="RefSeq" id="WP_131170193.1">
    <property type="nucleotide sequence ID" value="NZ_SDMQ01000023.1"/>
</dbReference>
<dbReference type="InterPro" id="IPR039420">
    <property type="entry name" value="WalR-like"/>
</dbReference>